<dbReference type="SMART" id="SM00857">
    <property type="entry name" value="Resolvase"/>
    <property type="match status" value="1"/>
</dbReference>
<dbReference type="InterPro" id="IPR036162">
    <property type="entry name" value="Resolvase-like_N_sf"/>
</dbReference>
<protein>
    <submittedName>
        <fullName evidence="2">Recombinase</fullName>
    </submittedName>
</protein>
<dbReference type="Gene3D" id="3.90.1750.20">
    <property type="entry name" value="Putative Large Serine Recombinase, Chain B, Domain 2"/>
    <property type="match status" value="1"/>
</dbReference>
<dbReference type="Proteomes" id="UP000234331">
    <property type="component" value="Unassembled WGS sequence"/>
</dbReference>
<dbReference type="SUPFAM" id="SSF53041">
    <property type="entry name" value="Resolvase-like"/>
    <property type="match status" value="1"/>
</dbReference>
<dbReference type="InterPro" id="IPR038109">
    <property type="entry name" value="DNA_bind_recomb_sf"/>
</dbReference>
<name>A0A2I2KQ21_9ACTN</name>
<dbReference type="PROSITE" id="PS51737">
    <property type="entry name" value="RECOMBINASE_DNA_BIND"/>
    <property type="match status" value="1"/>
</dbReference>
<dbReference type="AlphaFoldDB" id="A0A2I2KQ21"/>
<reference evidence="2 3" key="1">
    <citation type="submission" date="2017-06" db="EMBL/GenBank/DDBJ databases">
        <authorList>
            <person name="Kim H.J."/>
            <person name="Triplett B.A."/>
        </authorList>
    </citation>
    <scope>NUCLEOTIDE SEQUENCE [LARGE SCALE GENOMIC DNA]</scope>
    <source>
        <strain evidence="2">FRACA_ARgP5</strain>
    </source>
</reference>
<organism evidence="2 3">
    <name type="scientific">Frankia canadensis</name>
    <dbReference type="NCBI Taxonomy" id="1836972"/>
    <lineage>
        <taxon>Bacteria</taxon>
        <taxon>Bacillati</taxon>
        <taxon>Actinomycetota</taxon>
        <taxon>Actinomycetes</taxon>
        <taxon>Frankiales</taxon>
        <taxon>Frankiaceae</taxon>
        <taxon>Frankia</taxon>
    </lineage>
</organism>
<dbReference type="GO" id="GO:0003677">
    <property type="term" value="F:DNA binding"/>
    <property type="evidence" value="ECO:0007669"/>
    <property type="project" value="InterPro"/>
</dbReference>
<dbReference type="Gene3D" id="3.40.50.1390">
    <property type="entry name" value="Resolvase, N-terminal catalytic domain"/>
    <property type="match status" value="1"/>
</dbReference>
<dbReference type="GO" id="GO:0000150">
    <property type="term" value="F:DNA strand exchange activity"/>
    <property type="evidence" value="ECO:0007669"/>
    <property type="project" value="InterPro"/>
</dbReference>
<evidence type="ECO:0000313" key="3">
    <source>
        <dbReference type="Proteomes" id="UP000234331"/>
    </source>
</evidence>
<dbReference type="InterPro" id="IPR050639">
    <property type="entry name" value="SSR_resolvase"/>
</dbReference>
<dbReference type="InterPro" id="IPR011109">
    <property type="entry name" value="DNA_bind_recombinase_dom"/>
</dbReference>
<feature type="domain" description="Recombinase" evidence="1">
    <location>
        <begin position="163"/>
        <end position="324"/>
    </location>
</feature>
<gene>
    <name evidence="2" type="ORF">FRACA_200006</name>
</gene>
<dbReference type="Pfam" id="PF07508">
    <property type="entry name" value="Recombinase"/>
    <property type="match status" value="1"/>
</dbReference>
<dbReference type="PANTHER" id="PTHR30461:SF23">
    <property type="entry name" value="DNA RECOMBINASE-RELATED"/>
    <property type="match status" value="1"/>
</dbReference>
<dbReference type="PANTHER" id="PTHR30461">
    <property type="entry name" value="DNA-INVERTASE FROM LAMBDOID PROPHAGE"/>
    <property type="match status" value="1"/>
</dbReference>
<accession>A0A2I2KQ21</accession>
<proteinExistence type="predicted"/>
<evidence type="ECO:0000313" key="2">
    <source>
        <dbReference type="EMBL" id="SNQ47768.1"/>
    </source>
</evidence>
<dbReference type="EMBL" id="FZMO01000113">
    <property type="protein sequence ID" value="SNQ47768.1"/>
    <property type="molecule type" value="Genomic_DNA"/>
</dbReference>
<sequence>MIRFAFYGRVSTEDQQDPEASRSWQLGRARALIDGHGQVATEYFDVGQSRSLPWKRRPEAARLLQDLPHSDRGFDAVLIGEPHRAFYGNQYGLTMPVFEHYGVTLWVPEVGGPIDPASEAHDLIMSVFGGMSKGERNRIKIRVRSAMQSQAKVEGRYLGGRPPYGYRLADAGPHPNPAKAADGKRLHVLEKDPVTAPVVERIFRWYLGGMGFFLIAQTLTDEDIPSPSAYDRARNRHRTGIAWSKGAVQAILANPRYTGYQVWNKQHKAEVLLDVDDVALGYETKLKWNEREQWVWSDRPAHPAIIDRATFTAVQERRARRGPSSDRPKVRAAHPYALRSLLVHHQCGRRMQGTWNHGHAHYRCRYPQEYAIANLIDHPLAVYLREDAILPDLDAWLASAFDPQRLTATLDALVDQQPEETTALTDPIRRTIAACDRRLAQHRAALEAGADPILVTGWINETQAERATAVAALARAGARTKTTPPRLTRQEIKNIVEGLGEIIDVIRAAEAADKAEIYGQLGLRLSYDHETHVVSAEVSPRSSVGLLAVSEGGLEPPRPIKGTSTSS</sequence>
<dbReference type="InterPro" id="IPR006119">
    <property type="entry name" value="Resolv_N"/>
</dbReference>
<dbReference type="CDD" id="cd00338">
    <property type="entry name" value="Ser_Recombinase"/>
    <property type="match status" value="1"/>
</dbReference>
<evidence type="ECO:0000259" key="1">
    <source>
        <dbReference type="PROSITE" id="PS51737"/>
    </source>
</evidence>
<keyword evidence="3" id="KW-1185">Reference proteome</keyword>
<dbReference type="Pfam" id="PF00239">
    <property type="entry name" value="Resolvase"/>
    <property type="match status" value="1"/>
</dbReference>